<dbReference type="InterPro" id="IPR002139">
    <property type="entry name" value="Ribo/fructo_kinase"/>
</dbReference>
<protein>
    <recommendedName>
        <fullName evidence="9">Ribokinase</fullName>
        <shortName evidence="9">RK</shortName>
        <ecNumber evidence="9">2.7.1.15</ecNumber>
    </recommendedName>
</protein>
<evidence type="ECO:0000256" key="4">
    <source>
        <dbReference type="ARBA" id="ARBA00022777"/>
    </source>
</evidence>
<comment type="caution">
    <text evidence="12">The sequence shown here is derived from an EMBL/GenBank/DDBJ whole genome shotgun (WGS) entry which is preliminary data.</text>
</comment>
<dbReference type="PANTHER" id="PTHR10584">
    <property type="entry name" value="SUGAR KINASE"/>
    <property type="match status" value="1"/>
</dbReference>
<evidence type="ECO:0000256" key="8">
    <source>
        <dbReference type="ARBA" id="ARBA00023277"/>
    </source>
</evidence>
<comment type="function">
    <text evidence="9">Catalyzes the phosphorylation of ribose at O-5 in a reaction requiring ATP and magnesium. The resulting D-ribose-5-phosphate can then be used either for sythesis of nucleotides, histidine, and tryptophan, or as a component of the pentose phosphate pathway.</text>
</comment>
<dbReference type="InterPro" id="IPR011611">
    <property type="entry name" value="PfkB_dom"/>
</dbReference>
<keyword evidence="9" id="KW-0963">Cytoplasm</keyword>
<keyword evidence="9" id="KW-0539">Nucleus</keyword>
<reference evidence="12" key="1">
    <citation type="journal article" date="2020" name="Microb. Genom.">
        <title>Genetic diversity of clinical and environmental Mucorales isolates obtained from an investigation of mucormycosis cases among solid organ transplant recipients.</title>
        <authorList>
            <person name="Nguyen M.H."/>
            <person name="Kaul D."/>
            <person name="Muto C."/>
            <person name="Cheng S.J."/>
            <person name="Richter R.A."/>
            <person name="Bruno V.M."/>
            <person name="Liu G."/>
            <person name="Beyhan S."/>
            <person name="Sundermann A.J."/>
            <person name="Mounaud S."/>
            <person name="Pasculle A.W."/>
            <person name="Nierman W.C."/>
            <person name="Driscoll E."/>
            <person name="Cumbie R."/>
            <person name="Clancy C.J."/>
            <person name="Dupont C.L."/>
        </authorList>
    </citation>
    <scope>NUCLEOTIDE SEQUENCE</scope>
    <source>
        <strain evidence="12">GL11</strain>
    </source>
</reference>
<dbReference type="PANTHER" id="PTHR10584:SF166">
    <property type="entry name" value="RIBOKINASE"/>
    <property type="match status" value="1"/>
</dbReference>
<dbReference type="EMBL" id="JAANQT010001622">
    <property type="protein sequence ID" value="KAG1304492.1"/>
    <property type="molecule type" value="Genomic_DNA"/>
</dbReference>
<dbReference type="GO" id="GO:0046872">
    <property type="term" value="F:metal ion binding"/>
    <property type="evidence" value="ECO:0007669"/>
    <property type="project" value="UniProtKB-KW"/>
</dbReference>
<dbReference type="CDD" id="cd01174">
    <property type="entry name" value="ribokinase"/>
    <property type="match status" value="1"/>
</dbReference>
<feature type="binding site" evidence="9">
    <location>
        <position position="438"/>
    </location>
    <ligand>
        <name>K(+)</name>
        <dbReference type="ChEBI" id="CHEBI:29103"/>
    </ligand>
</feature>
<gene>
    <name evidence="12" type="ORF">G6F64_009165</name>
</gene>
<comment type="cofactor">
    <cofactor evidence="9">
        <name>Mg(2+)</name>
        <dbReference type="ChEBI" id="CHEBI:18420"/>
    </cofactor>
    <text evidence="9">Requires a divalent cation, most likely magnesium in vivo, as an electrophilic catalyst to aid phosphoryl group transfer. It is the chelate of the metal and the nucleotide that is the actual substrate.</text>
</comment>
<feature type="binding site" evidence="9">
    <location>
        <position position="393"/>
    </location>
    <ligand>
        <name>K(+)</name>
        <dbReference type="ChEBI" id="CHEBI:29103"/>
    </ligand>
</feature>
<evidence type="ECO:0000313" key="12">
    <source>
        <dbReference type="EMBL" id="KAG1304492.1"/>
    </source>
</evidence>
<dbReference type="AlphaFoldDB" id="A0A9P7BPV3"/>
<evidence type="ECO:0000256" key="6">
    <source>
        <dbReference type="ARBA" id="ARBA00022842"/>
    </source>
</evidence>
<keyword evidence="10" id="KW-0732">Signal</keyword>
<name>A0A9P7BPV3_RHIOR</name>
<keyword evidence="3 9" id="KW-0547">Nucleotide-binding</keyword>
<dbReference type="Proteomes" id="UP000716291">
    <property type="component" value="Unassembled WGS sequence"/>
</dbReference>
<feature type="domain" description="Carbohydrate kinase PfkB" evidence="11">
    <location>
        <begin position="145"/>
        <end position="447"/>
    </location>
</feature>
<feature type="signal peptide" evidence="10">
    <location>
        <begin position="1"/>
        <end position="24"/>
    </location>
</feature>
<feature type="binding site" evidence="9">
    <location>
        <position position="429"/>
    </location>
    <ligand>
        <name>ATP</name>
        <dbReference type="ChEBI" id="CHEBI:30616"/>
    </ligand>
</feature>
<dbReference type="GO" id="GO:0019303">
    <property type="term" value="P:D-ribose catabolic process"/>
    <property type="evidence" value="ECO:0007669"/>
    <property type="project" value="UniProtKB-UniRule"/>
</dbReference>
<keyword evidence="5 9" id="KW-0067">ATP-binding</keyword>
<feature type="binding site" evidence="9">
    <location>
        <position position="440"/>
    </location>
    <ligand>
        <name>K(+)</name>
        <dbReference type="ChEBI" id="CHEBI:29103"/>
    </ligand>
</feature>
<evidence type="ECO:0000259" key="11">
    <source>
        <dbReference type="Pfam" id="PF00294"/>
    </source>
</evidence>
<feature type="binding site" evidence="9">
    <location>
        <position position="280"/>
    </location>
    <ligand>
        <name>substrate</name>
    </ligand>
</feature>
<feature type="binding site" evidence="9">
    <location>
        <begin position="180"/>
        <end position="184"/>
    </location>
    <ligand>
        <name>substrate</name>
    </ligand>
</feature>
<feature type="binding site" evidence="9">
    <location>
        <position position="395"/>
    </location>
    <ligand>
        <name>K(+)</name>
        <dbReference type="ChEBI" id="CHEBI:29103"/>
    </ligand>
</feature>
<dbReference type="HAMAP" id="MF_01987">
    <property type="entry name" value="Ribokinase"/>
    <property type="match status" value="1"/>
</dbReference>
<feature type="binding site" evidence="9">
    <location>
        <begin position="152"/>
        <end position="154"/>
    </location>
    <ligand>
        <name>substrate</name>
    </ligand>
</feature>
<dbReference type="InterPro" id="IPR011877">
    <property type="entry name" value="Ribokinase"/>
</dbReference>
<dbReference type="EC" id="2.7.1.15" evidence="9"/>
<keyword evidence="1 9" id="KW-0808">Transferase</keyword>
<organism evidence="12 13">
    <name type="scientific">Rhizopus oryzae</name>
    <name type="common">Mucormycosis agent</name>
    <name type="synonym">Rhizopus arrhizus var. delemar</name>
    <dbReference type="NCBI Taxonomy" id="64495"/>
    <lineage>
        <taxon>Eukaryota</taxon>
        <taxon>Fungi</taxon>
        <taxon>Fungi incertae sedis</taxon>
        <taxon>Mucoromycota</taxon>
        <taxon>Mucoromycotina</taxon>
        <taxon>Mucoromycetes</taxon>
        <taxon>Mucorales</taxon>
        <taxon>Mucorineae</taxon>
        <taxon>Rhizopodaceae</taxon>
        <taxon>Rhizopus</taxon>
    </lineage>
</organism>
<keyword evidence="4 9" id="KW-0418">Kinase</keyword>
<comment type="catalytic activity">
    <reaction evidence="9">
        <text>D-ribose + ATP = D-ribose 5-phosphate + ADP + H(+)</text>
        <dbReference type="Rhea" id="RHEA:13697"/>
        <dbReference type="ChEBI" id="CHEBI:15378"/>
        <dbReference type="ChEBI" id="CHEBI:30616"/>
        <dbReference type="ChEBI" id="CHEBI:47013"/>
        <dbReference type="ChEBI" id="CHEBI:78346"/>
        <dbReference type="ChEBI" id="CHEBI:456216"/>
        <dbReference type="EC" id="2.7.1.15"/>
    </reaction>
</comment>
<keyword evidence="13" id="KW-1185">Reference proteome</keyword>
<feature type="binding site" evidence="9">
    <location>
        <position position="324"/>
    </location>
    <ligand>
        <name>ATP</name>
        <dbReference type="ChEBI" id="CHEBI:30616"/>
    </ligand>
</feature>
<keyword evidence="7 9" id="KW-0630">Potassium</keyword>
<feature type="binding site" evidence="9">
    <location>
        <position position="399"/>
    </location>
    <ligand>
        <name>substrate</name>
    </ligand>
</feature>
<keyword evidence="8 9" id="KW-0119">Carbohydrate metabolism</keyword>
<dbReference type="Pfam" id="PF00294">
    <property type="entry name" value="PfkB"/>
    <property type="match status" value="1"/>
</dbReference>
<evidence type="ECO:0000256" key="3">
    <source>
        <dbReference type="ARBA" id="ARBA00022741"/>
    </source>
</evidence>
<comment type="pathway">
    <text evidence="9">Carbohydrate metabolism; D-ribose degradation; D-ribose 5-phosphate from beta-D-ribopyranose: step 2/2.</text>
</comment>
<evidence type="ECO:0000256" key="1">
    <source>
        <dbReference type="ARBA" id="ARBA00022679"/>
    </source>
</evidence>
<keyword evidence="6 9" id="KW-0460">Magnesium</keyword>
<dbReference type="SUPFAM" id="SSF53613">
    <property type="entry name" value="Ribokinase-like"/>
    <property type="match status" value="1"/>
</dbReference>
<comment type="subcellular location">
    <subcellularLocation>
        <location evidence="9">Cytoplasm</location>
    </subcellularLocation>
    <subcellularLocation>
        <location evidence="9">Nucleus</location>
    </subcellularLocation>
</comment>
<dbReference type="InterPro" id="IPR029056">
    <property type="entry name" value="Ribokinase-like"/>
</dbReference>
<dbReference type="GO" id="GO:0004747">
    <property type="term" value="F:ribokinase activity"/>
    <property type="evidence" value="ECO:0007669"/>
    <property type="project" value="UniProtKB-UniRule"/>
</dbReference>
<evidence type="ECO:0000256" key="5">
    <source>
        <dbReference type="ARBA" id="ARBA00022840"/>
    </source>
</evidence>
<keyword evidence="2 9" id="KW-0479">Metal-binding</keyword>
<feature type="binding site" evidence="9">
    <location>
        <position position="435"/>
    </location>
    <ligand>
        <name>K(+)</name>
        <dbReference type="ChEBI" id="CHEBI:29103"/>
    </ligand>
</feature>
<dbReference type="PRINTS" id="PR00990">
    <property type="entry name" value="RIBOKINASE"/>
</dbReference>
<evidence type="ECO:0000256" key="2">
    <source>
        <dbReference type="ARBA" id="ARBA00022723"/>
    </source>
</evidence>
<evidence type="ECO:0000313" key="13">
    <source>
        <dbReference type="Proteomes" id="UP000716291"/>
    </source>
</evidence>
<feature type="binding site" evidence="9">
    <location>
        <begin position="363"/>
        <end position="368"/>
    </location>
    <ligand>
        <name>ATP</name>
        <dbReference type="ChEBI" id="CHEBI:30616"/>
    </ligand>
</feature>
<comment type="caution">
    <text evidence="9">Lacks conserved residue(s) required for the propagation of feature annotation.</text>
</comment>
<feature type="chain" id="PRO_5040154256" description="Ribokinase" evidence="10">
    <location>
        <begin position="25"/>
        <end position="456"/>
    </location>
</feature>
<comment type="activity regulation">
    <text evidence="9">Activated by a monovalent cation that binds near, but not in, the active site. The most likely occupant of the site in vivo is potassium. Ion binding induces a conformational change that may alter substrate affinity.</text>
</comment>
<dbReference type="GO" id="GO:0005634">
    <property type="term" value="C:nucleus"/>
    <property type="evidence" value="ECO:0007669"/>
    <property type="project" value="UniProtKB-SubCell"/>
</dbReference>
<evidence type="ECO:0000256" key="10">
    <source>
        <dbReference type="SAM" id="SignalP"/>
    </source>
</evidence>
<comment type="subunit">
    <text evidence="9">Homodimer.</text>
</comment>
<evidence type="ECO:0000256" key="9">
    <source>
        <dbReference type="HAMAP-Rule" id="MF_03215"/>
    </source>
</evidence>
<sequence length="456" mass="50393">MLASSKSFFLFTILSFVFIQTAFASIYSQLQFIKIVSPKNGDDVEAGKPLVVKYTMQPLISESVSAGKALKLNINFHKRTGNSKQQKVAIIHKSCPVTAKDDKYVTYTKQWTVPKGTAPGSYAVDFVELVQLRRTQITATETVKILNYGSVNIDEFFFVPHICQSGETLSSTEYGVRAGGKGANQSIAFAKAGSRVYHAGNFGHDAVWIKDYMQENGVDMTYANIKKDERNGRAFIQVSTDTGDNCIVLYPGTNNTFTAQEAERVLEHFGPNDWIVQQNEISQGGEIMNLAAKKGLSVLFNPAPLTKGILDVFPFDKVTILVVNEHEARSLYEELGGKEQIAGLDLAESLLAKFDAMQGVIITLGGEGVVARFRKEKETKDFKIQGRKVQVKDTTAAGDTFVGFFLAAFVRFENKDYFERVKMALEEANYASSLAVQKEGSMDSVPTLEEVNDVHK</sequence>
<feature type="binding site" evidence="9">
    <location>
        <position position="444"/>
    </location>
    <ligand>
        <name>K(+)</name>
        <dbReference type="ChEBI" id="CHEBI:29103"/>
    </ligand>
</feature>
<dbReference type="GO" id="GO:0005737">
    <property type="term" value="C:cytoplasm"/>
    <property type="evidence" value="ECO:0007669"/>
    <property type="project" value="UniProtKB-SubCell"/>
</dbReference>
<proteinExistence type="inferred from homology"/>
<dbReference type="Gene3D" id="3.40.1190.20">
    <property type="match status" value="1"/>
</dbReference>
<comment type="similarity">
    <text evidence="9">Belongs to the carbohydrate kinase PfkB family. Ribokinase subfamily.</text>
</comment>
<evidence type="ECO:0000256" key="7">
    <source>
        <dbReference type="ARBA" id="ARBA00022958"/>
    </source>
</evidence>
<accession>A0A9P7BPV3</accession>
<feature type="binding site" evidence="9">
    <location>
        <begin position="398"/>
        <end position="399"/>
    </location>
    <ligand>
        <name>ATP</name>
        <dbReference type="ChEBI" id="CHEBI:30616"/>
    </ligand>
</feature>
<dbReference type="GO" id="GO:0005524">
    <property type="term" value="F:ATP binding"/>
    <property type="evidence" value="ECO:0007669"/>
    <property type="project" value="UniProtKB-UniRule"/>
</dbReference>
<feature type="active site" description="Proton acceptor" evidence="9">
    <location>
        <position position="399"/>
    </location>
</feature>